<accession>A0A0F3PLR5</accession>
<dbReference type="SUPFAM" id="SSF56420">
    <property type="entry name" value="Peptide deformylase"/>
    <property type="match status" value="1"/>
</dbReference>
<comment type="caution">
    <text evidence="1">The sequence shown here is derived from an EMBL/GenBank/DDBJ whole genome shotgun (WGS) entry which is preliminary data.</text>
</comment>
<proteinExistence type="predicted"/>
<dbReference type="InterPro" id="IPR036821">
    <property type="entry name" value="Peptide_deformylase_sf"/>
</dbReference>
<protein>
    <submittedName>
        <fullName evidence="1">Putative peptide deformylase</fullName>
    </submittedName>
</protein>
<dbReference type="PATRIC" id="fig|1359157.3.peg.1494"/>
<dbReference type="EMBL" id="LAOD01000039">
    <property type="protein sequence ID" value="KJV80124.1"/>
    <property type="molecule type" value="Genomic_DNA"/>
</dbReference>
<dbReference type="AlphaFoldDB" id="A0A0F3PLR5"/>
<evidence type="ECO:0000313" key="2">
    <source>
        <dbReference type="Proteomes" id="UP000033722"/>
    </source>
</evidence>
<evidence type="ECO:0000313" key="1">
    <source>
        <dbReference type="EMBL" id="KJV80124.1"/>
    </source>
</evidence>
<reference evidence="1 2" key="1">
    <citation type="submission" date="2015-01" db="EMBL/GenBank/DDBJ databases">
        <title>Genome Sequencing of Rickettsiales.</title>
        <authorList>
            <person name="Daugherty S.C."/>
            <person name="Su Q."/>
            <person name="Abolude K."/>
            <person name="Beier-Sexton M."/>
            <person name="Carlyon J.A."/>
            <person name="Carter R."/>
            <person name="Day N.P."/>
            <person name="Dumler S.J."/>
            <person name="Dyachenko V."/>
            <person name="Godinez A."/>
            <person name="Kurtti T.J."/>
            <person name="Lichay M."/>
            <person name="Mullins K.E."/>
            <person name="Ott S."/>
            <person name="Pappas-Brown V."/>
            <person name="Paris D.H."/>
            <person name="Patel P."/>
            <person name="Richards A.L."/>
            <person name="Sadzewicz L."/>
            <person name="Sears K."/>
            <person name="Seidman D."/>
            <person name="Sengamalay N."/>
            <person name="Stenos J."/>
            <person name="Tallon L.J."/>
            <person name="Vincent G."/>
            <person name="Fraser C.M."/>
            <person name="Munderloh U."/>
            <person name="Dunning-Hotopp J.C."/>
        </authorList>
    </citation>
    <scope>NUCLEOTIDE SEQUENCE [LARGE SCALE GENOMIC DNA]</scope>
    <source>
        <strain evidence="1 2">CRT53-1</strain>
    </source>
</reference>
<gene>
    <name evidence="1" type="ORF">APHCRT_1590</name>
</gene>
<organism evidence="1 2">
    <name type="scientific">Anaplasma phagocytophilum str. CRT53-1</name>
    <dbReference type="NCBI Taxonomy" id="1359157"/>
    <lineage>
        <taxon>Bacteria</taxon>
        <taxon>Pseudomonadati</taxon>
        <taxon>Pseudomonadota</taxon>
        <taxon>Alphaproteobacteria</taxon>
        <taxon>Rickettsiales</taxon>
        <taxon>Anaplasmataceae</taxon>
        <taxon>Anaplasma</taxon>
        <taxon>phagocytophilum group</taxon>
    </lineage>
</organism>
<dbReference type="Proteomes" id="UP000033722">
    <property type="component" value="Unassembled WGS sequence"/>
</dbReference>
<sequence length="55" mass="6491">MGWSPWRKGAYLCLIRELVVRPERVVMQYTDLHGKRKILKAQGYFLDAYSTRSTT</sequence>
<name>A0A0F3PLR5_ANAPH</name>